<dbReference type="GO" id="GO:0000226">
    <property type="term" value="P:microtubule cytoskeleton organization"/>
    <property type="evidence" value="ECO:0007669"/>
    <property type="project" value="TreeGrafter"/>
</dbReference>
<protein>
    <submittedName>
        <fullName evidence="6">5896_t:CDS:1</fullName>
    </submittedName>
</protein>
<dbReference type="InterPro" id="IPR011009">
    <property type="entry name" value="Kinase-like_dom_sf"/>
</dbReference>
<accession>A0A9N8W857</accession>
<name>A0A9N8W857_9GLOM</name>
<dbReference type="PANTHER" id="PTHR24346:SF76">
    <property type="entry name" value="NON-SPECIFIC SERINE_THREONINE PROTEIN KINASE"/>
    <property type="match status" value="1"/>
</dbReference>
<evidence type="ECO:0000256" key="3">
    <source>
        <dbReference type="PROSITE-ProRule" id="PRU10141"/>
    </source>
</evidence>
<dbReference type="SMART" id="SM00220">
    <property type="entry name" value="S_TKc"/>
    <property type="match status" value="1"/>
</dbReference>
<keyword evidence="7" id="KW-1185">Reference proteome</keyword>
<dbReference type="InterPro" id="IPR017441">
    <property type="entry name" value="Protein_kinase_ATP_BS"/>
</dbReference>
<proteinExistence type="predicted"/>
<dbReference type="PROSITE" id="PS50011">
    <property type="entry name" value="PROTEIN_KINASE_DOM"/>
    <property type="match status" value="1"/>
</dbReference>
<dbReference type="GO" id="GO:0005737">
    <property type="term" value="C:cytoplasm"/>
    <property type="evidence" value="ECO:0007669"/>
    <property type="project" value="TreeGrafter"/>
</dbReference>
<organism evidence="6 7">
    <name type="scientific">Ambispora gerdemannii</name>
    <dbReference type="NCBI Taxonomy" id="144530"/>
    <lineage>
        <taxon>Eukaryota</taxon>
        <taxon>Fungi</taxon>
        <taxon>Fungi incertae sedis</taxon>
        <taxon>Mucoromycota</taxon>
        <taxon>Glomeromycotina</taxon>
        <taxon>Glomeromycetes</taxon>
        <taxon>Archaeosporales</taxon>
        <taxon>Ambisporaceae</taxon>
        <taxon>Ambispora</taxon>
    </lineage>
</organism>
<feature type="compositionally biased region" description="Low complexity" evidence="4">
    <location>
        <begin position="278"/>
        <end position="298"/>
    </location>
</feature>
<dbReference type="PANTHER" id="PTHR24346">
    <property type="entry name" value="MAP/MICROTUBULE AFFINITY-REGULATING KINASE"/>
    <property type="match status" value="1"/>
</dbReference>
<feature type="region of interest" description="Disordered" evidence="4">
    <location>
        <begin position="278"/>
        <end position="303"/>
    </location>
</feature>
<evidence type="ECO:0000256" key="1">
    <source>
        <dbReference type="ARBA" id="ARBA00022741"/>
    </source>
</evidence>
<dbReference type="AlphaFoldDB" id="A0A9N8W857"/>
<keyword evidence="1 3" id="KW-0547">Nucleotide-binding</keyword>
<feature type="domain" description="Protein kinase" evidence="5">
    <location>
        <begin position="421"/>
        <end position="702"/>
    </location>
</feature>
<dbReference type="InterPro" id="IPR008271">
    <property type="entry name" value="Ser/Thr_kinase_AS"/>
</dbReference>
<dbReference type="GO" id="GO:0005524">
    <property type="term" value="F:ATP binding"/>
    <property type="evidence" value="ECO:0007669"/>
    <property type="project" value="UniProtKB-UniRule"/>
</dbReference>
<feature type="binding site" evidence="3">
    <location>
        <position position="458"/>
    </location>
    <ligand>
        <name>ATP</name>
        <dbReference type="ChEBI" id="CHEBI:30616"/>
    </ligand>
</feature>
<evidence type="ECO:0000256" key="4">
    <source>
        <dbReference type="SAM" id="MobiDB-lite"/>
    </source>
</evidence>
<evidence type="ECO:0000313" key="7">
    <source>
        <dbReference type="Proteomes" id="UP000789831"/>
    </source>
</evidence>
<dbReference type="EMBL" id="CAJVPL010000264">
    <property type="protein sequence ID" value="CAG8475507.1"/>
    <property type="molecule type" value="Genomic_DNA"/>
</dbReference>
<dbReference type="SUPFAM" id="SSF56112">
    <property type="entry name" value="Protein kinase-like (PK-like)"/>
    <property type="match status" value="1"/>
</dbReference>
<evidence type="ECO:0000256" key="2">
    <source>
        <dbReference type="ARBA" id="ARBA00022840"/>
    </source>
</evidence>
<gene>
    <name evidence="6" type="ORF">AGERDE_LOCUS2957</name>
</gene>
<evidence type="ECO:0000313" key="6">
    <source>
        <dbReference type="EMBL" id="CAG8475507.1"/>
    </source>
</evidence>
<dbReference type="PROSITE" id="PS00108">
    <property type="entry name" value="PROTEIN_KINASE_ST"/>
    <property type="match status" value="1"/>
</dbReference>
<dbReference type="Pfam" id="PF00069">
    <property type="entry name" value="Pkinase"/>
    <property type="match status" value="1"/>
</dbReference>
<evidence type="ECO:0000259" key="5">
    <source>
        <dbReference type="PROSITE" id="PS50011"/>
    </source>
</evidence>
<comment type="caution">
    <text evidence="6">The sequence shown here is derived from an EMBL/GenBank/DDBJ whole genome shotgun (WGS) entry which is preliminary data.</text>
</comment>
<dbReference type="OrthoDB" id="4062651at2759"/>
<dbReference type="PROSITE" id="PS00107">
    <property type="entry name" value="PROTEIN_KINASE_ATP"/>
    <property type="match status" value="1"/>
</dbReference>
<reference evidence="6" key="1">
    <citation type="submission" date="2021-06" db="EMBL/GenBank/DDBJ databases">
        <authorList>
            <person name="Kallberg Y."/>
            <person name="Tangrot J."/>
            <person name="Rosling A."/>
        </authorList>
    </citation>
    <scope>NUCLEOTIDE SEQUENCE</scope>
    <source>
        <strain evidence="6">MT106</strain>
    </source>
</reference>
<dbReference type="InterPro" id="IPR000719">
    <property type="entry name" value="Prot_kinase_dom"/>
</dbReference>
<keyword evidence="2 3" id="KW-0067">ATP-binding</keyword>
<dbReference type="GO" id="GO:0004674">
    <property type="term" value="F:protein serine/threonine kinase activity"/>
    <property type="evidence" value="ECO:0007669"/>
    <property type="project" value="TreeGrafter"/>
</dbReference>
<dbReference type="Gene3D" id="1.10.510.10">
    <property type="entry name" value="Transferase(Phosphotransferase) domain 1"/>
    <property type="match status" value="1"/>
</dbReference>
<dbReference type="GO" id="GO:0035556">
    <property type="term" value="P:intracellular signal transduction"/>
    <property type="evidence" value="ECO:0007669"/>
    <property type="project" value="TreeGrafter"/>
</dbReference>
<dbReference type="Proteomes" id="UP000789831">
    <property type="component" value="Unassembled WGS sequence"/>
</dbReference>
<dbReference type="FunFam" id="1.10.510.10:FF:000571">
    <property type="entry name" value="Maternal embryonic leucine zipper kinase"/>
    <property type="match status" value="1"/>
</dbReference>
<sequence length="702" mass="78607">MHVWHQSATSFTTSSYSFDNFNNTSNSNNSEEYLLDLDVLNNSSLNFARPDSSRLSHTAAMTAARRILHSLSQAHEKFPITRAPKPHKYDTEQMKPGVHPVRLNIDLEKKQQQYHQSVSFIVNDVLSKEKILASAKIEPVKELINKQELISKNEEIITSDARENQESILTGEIKQFSQHQTHHQREPIPMLRIPNNNPFRRVSAPSFTYAYFSAPAANSTNNMFFQSSSSRNDNDDLSIDTSNIPPIDTSASTLSSQMTSSSLTSPVNLVFTPSQPLSLSPCSSTSSVSSSSPGSEISTGVKPSITTSTTTAAAATTTTTDHIFLKKQQYPQDINDSQQKTTIISPTTTTTTIETSIVSPMTTRRRSQVQFIIPNTFSAPTISSESYSEIRSPAASWLGYIANITSSTPMPDDEGEQVGEYVLGKVIGRGGFSTVREAYTVDSGSLEEAAILEKVAVKIVKNNPESESNDRLQALLQREIEIWRHLKNPHIVRMISYEETDYATFIFAEFCPGGTLLQYIKKASSEYESGLDEDQAREIFLQIAESVRYLHNDMRLIHKDIKLDNILLDKEGTWKLCDFGLTEYQSGDDDSNNALRDECAGGSLAYCPPEQLRSKTPIKELSVDIWSLAVVLYALVTGQLPYNDDFEPRLQFKILNGRFDESPLRDSNASEDLRELLRGMFKTKPEQRLTINEVIESRWCRP</sequence>